<dbReference type="FunCoup" id="A9UNN3">
    <property type="interactions" value="822"/>
</dbReference>
<dbReference type="GO" id="GO:0005739">
    <property type="term" value="C:mitochondrion"/>
    <property type="evidence" value="ECO:0007669"/>
    <property type="project" value="UniProtKB-SubCell"/>
</dbReference>
<dbReference type="GeneID" id="5887618"/>
<feature type="domain" description="NADH:ubiquinone oxidoreductase 30kDa subunit" evidence="9">
    <location>
        <begin position="40"/>
        <end position="159"/>
    </location>
</feature>
<accession>A9UNN3</accession>
<evidence type="ECO:0000313" key="11">
    <source>
        <dbReference type="Proteomes" id="UP000001357"/>
    </source>
</evidence>
<keyword evidence="3 8" id="KW-0813">Transport</keyword>
<dbReference type="SUPFAM" id="SSF143243">
    <property type="entry name" value="Nqo5-like"/>
    <property type="match status" value="1"/>
</dbReference>
<keyword evidence="6" id="KW-0830">Ubiquinone</keyword>
<dbReference type="Gene3D" id="3.30.460.80">
    <property type="entry name" value="NADH:ubiquinone oxidoreductase, 30kDa subunit"/>
    <property type="match status" value="1"/>
</dbReference>
<dbReference type="InterPro" id="IPR010218">
    <property type="entry name" value="NADH_DH_suC"/>
</dbReference>
<dbReference type="InterPro" id="IPR037232">
    <property type="entry name" value="NADH_quin_OxRdtase_su_C/D-like"/>
</dbReference>
<evidence type="ECO:0000256" key="3">
    <source>
        <dbReference type="ARBA" id="ARBA00022448"/>
    </source>
</evidence>
<evidence type="ECO:0000256" key="4">
    <source>
        <dbReference type="ARBA" id="ARBA00022967"/>
    </source>
</evidence>
<evidence type="ECO:0000256" key="7">
    <source>
        <dbReference type="ARBA" id="ARBA00049551"/>
    </source>
</evidence>
<evidence type="ECO:0000256" key="6">
    <source>
        <dbReference type="ARBA" id="ARBA00023075"/>
    </source>
</evidence>
<dbReference type="NCBIfam" id="NF004733">
    <property type="entry name" value="PRK06074.1-5"/>
    <property type="match status" value="1"/>
</dbReference>
<keyword evidence="4 8" id="KW-1278">Translocase</keyword>
<dbReference type="GO" id="GO:0016651">
    <property type="term" value="F:oxidoreductase activity, acting on NAD(P)H"/>
    <property type="evidence" value="ECO:0007669"/>
    <property type="project" value="InterPro"/>
</dbReference>
<gene>
    <name evidence="10" type="ORF">MONBRDRAFT_13368</name>
</gene>
<dbReference type="PANTHER" id="PTHR10884:SF14">
    <property type="entry name" value="NADH DEHYDROGENASE [UBIQUINONE] IRON-SULFUR PROTEIN 3, MITOCHONDRIAL"/>
    <property type="match status" value="1"/>
</dbReference>
<dbReference type="STRING" id="81824.A9UNN3"/>
<dbReference type="RefSeq" id="XP_001742494.1">
    <property type="nucleotide sequence ID" value="XM_001742442.1"/>
</dbReference>
<dbReference type="GO" id="GO:0008137">
    <property type="term" value="F:NADH dehydrogenase (ubiquinone) activity"/>
    <property type="evidence" value="ECO:0007669"/>
    <property type="project" value="UniProtKB-EC"/>
</dbReference>
<evidence type="ECO:0000256" key="2">
    <source>
        <dbReference type="ARBA" id="ARBA00007569"/>
    </source>
</evidence>
<dbReference type="InterPro" id="IPR001268">
    <property type="entry name" value="NADH_UbQ_OxRdtase_30kDa_su"/>
</dbReference>
<evidence type="ECO:0000259" key="9">
    <source>
        <dbReference type="Pfam" id="PF00329"/>
    </source>
</evidence>
<comment type="subcellular location">
    <subcellularLocation>
        <location evidence="1">Mitochondrion</location>
    </subcellularLocation>
</comment>
<evidence type="ECO:0000313" key="10">
    <source>
        <dbReference type="EMBL" id="EDQ92732.1"/>
    </source>
</evidence>
<keyword evidence="11" id="KW-1185">Reference proteome</keyword>
<dbReference type="GO" id="GO:0045271">
    <property type="term" value="C:respiratory chain complex I"/>
    <property type="evidence" value="ECO:0000318"/>
    <property type="project" value="GO_Central"/>
</dbReference>
<name>A9UNN3_MONBE</name>
<protein>
    <submittedName>
        <fullName evidence="10">NADH dehydrogenase Fe S</fullName>
    </submittedName>
</protein>
<organism evidence="10 11">
    <name type="scientific">Monosiga brevicollis</name>
    <name type="common">Choanoflagellate</name>
    <dbReference type="NCBI Taxonomy" id="81824"/>
    <lineage>
        <taxon>Eukaryota</taxon>
        <taxon>Choanoflagellata</taxon>
        <taxon>Craspedida</taxon>
        <taxon>Salpingoecidae</taxon>
        <taxon>Monosiga</taxon>
    </lineage>
</organism>
<dbReference type="OMA" id="PCRKNRF"/>
<dbReference type="AlphaFoldDB" id="A9UNN3"/>
<dbReference type="FunFam" id="3.30.460.80:FF:000002">
    <property type="entry name" value="NADH dehydrogenase iron-sulfur protein 3, mitochondrial"/>
    <property type="match status" value="1"/>
</dbReference>
<dbReference type="EMBL" id="CH991543">
    <property type="protein sequence ID" value="EDQ92732.1"/>
    <property type="molecule type" value="Genomic_DNA"/>
</dbReference>
<keyword evidence="5 8" id="KW-0520">NAD</keyword>
<evidence type="ECO:0000256" key="5">
    <source>
        <dbReference type="ARBA" id="ARBA00023027"/>
    </source>
</evidence>
<dbReference type="Pfam" id="PF00329">
    <property type="entry name" value="Complex1_30kDa"/>
    <property type="match status" value="1"/>
</dbReference>
<reference evidence="10 11" key="1">
    <citation type="journal article" date="2008" name="Nature">
        <title>The genome of the choanoflagellate Monosiga brevicollis and the origin of metazoans.</title>
        <authorList>
            <consortium name="JGI Sequencing"/>
            <person name="King N."/>
            <person name="Westbrook M.J."/>
            <person name="Young S.L."/>
            <person name="Kuo A."/>
            <person name="Abedin M."/>
            <person name="Chapman J."/>
            <person name="Fairclough S."/>
            <person name="Hellsten U."/>
            <person name="Isogai Y."/>
            <person name="Letunic I."/>
            <person name="Marr M."/>
            <person name="Pincus D."/>
            <person name="Putnam N."/>
            <person name="Rokas A."/>
            <person name="Wright K.J."/>
            <person name="Zuzow R."/>
            <person name="Dirks W."/>
            <person name="Good M."/>
            <person name="Goodstein D."/>
            <person name="Lemons D."/>
            <person name="Li W."/>
            <person name="Lyons J.B."/>
            <person name="Morris A."/>
            <person name="Nichols S."/>
            <person name="Richter D.J."/>
            <person name="Salamov A."/>
            <person name="Bork P."/>
            <person name="Lim W.A."/>
            <person name="Manning G."/>
            <person name="Miller W.T."/>
            <person name="McGinnis W."/>
            <person name="Shapiro H."/>
            <person name="Tjian R."/>
            <person name="Grigoriev I.V."/>
            <person name="Rokhsar D."/>
        </authorList>
    </citation>
    <scope>NUCLEOTIDE SEQUENCE [LARGE SCALE GENOMIC DNA]</scope>
    <source>
        <strain evidence="11">MX1 / ATCC 50154</strain>
    </source>
</reference>
<dbReference type="eggNOG" id="KOG1713">
    <property type="taxonomic scope" value="Eukaryota"/>
</dbReference>
<evidence type="ECO:0000256" key="1">
    <source>
        <dbReference type="ARBA" id="ARBA00004173"/>
    </source>
</evidence>
<dbReference type="InParanoid" id="A9UNN3"/>
<comment type="catalytic activity">
    <reaction evidence="7">
        <text>a ubiquinone + NADH + 5 H(+)(in) = a ubiquinol + NAD(+) + 4 H(+)(out)</text>
        <dbReference type="Rhea" id="RHEA:29091"/>
        <dbReference type="Rhea" id="RHEA-COMP:9565"/>
        <dbReference type="Rhea" id="RHEA-COMP:9566"/>
        <dbReference type="ChEBI" id="CHEBI:15378"/>
        <dbReference type="ChEBI" id="CHEBI:16389"/>
        <dbReference type="ChEBI" id="CHEBI:17976"/>
        <dbReference type="ChEBI" id="CHEBI:57540"/>
        <dbReference type="ChEBI" id="CHEBI:57945"/>
        <dbReference type="EC" id="7.1.1.2"/>
    </reaction>
</comment>
<evidence type="ECO:0000256" key="8">
    <source>
        <dbReference type="RuleBase" id="RU003456"/>
    </source>
</evidence>
<dbReference type="Proteomes" id="UP000001357">
    <property type="component" value="Unassembled WGS sequence"/>
</dbReference>
<dbReference type="PROSITE" id="PS00542">
    <property type="entry name" value="COMPLEX1_30K"/>
    <property type="match status" value="1"/>
</dbReference>
<dbReference type="InterPro" id="IPR020396">
    <property type="entry name" value="NADH_UbQ_OxRdtase_CS"/>
</dbReference>
<dbReference type="PANTHER" id="PTHR10884">
    <property type="entry name" value="NADH DEHYDROGENASE UBIQUINONE IRON-SULFUR PROTEIN 3"/>
    <property type="match status" value="1"/>
</dbReference>
<dbReference type="NCBIfam" id="TIGR01961">
    <property type="entry name" value="NuoC_fam"/>
    <property type="match status" value="1"/>
</dbReference>
<dbReference type="KEGG" id="mbr:MONBRDRAFT_13368"/>
<sequence length="206" mass="23924">MPKTSVHERLEKLGQHIAEMLPRYVQVAQVTAHDELELLIAPSGVKPVLTFLRDHTACQFKNLSDLCAVDVPRREKRFEVVYNLLSVHLNERIRVRTYCDELTPVDSIVDIHMAADWYEREAWDMYGVYFLGHPDLRRILTDYGFEGHPLRKDFPLSGFVEVRYDEDVKRVVCEPLELAQEFRKFELQSPWQQIPASAGTVTPSQV</sequence>
<dbReference type="HAMAP" id="MF_01357">
    <property type="entry name" value="NDH1_NuoC"/>
    <property type="match status" value="1"/>
</dbReference>
<comment type="similarity">
    <text evidence="2 8">Belongs to the complex I 30 kDa subunit family.</text>
</comment>
<proteinExistence type="inferred from homology"/>